<dbReference type="EMBL" id="PZJX01000047">
    <property type="protein sequence ID" value="PTE07506.1"/>
    <property type="molecule type" value="Genomic_DNA"/>
</dbReference>
<protein>
    <submittedName>
        <fullName evidence="1">Uncharacterized protein</fullName>
    </submittedName>
</protein>
<keyword evidence="2" id="KW-1185">Reference proteome</keyword>
<organism evidence="1 2">
    <name type="scientific">Mesorhizobium helmanticense</name>
    <dbReference type="NCBI Taxonomy" id="1776423"/>
    <lineage>
        <taxon>Bacteria</taxon>
        <taxon>Pseudomonadati</taxon>
        <taxon>Pseudomonadota</taxon>
        <taxon>Alphaproteobacteria</taxon>
        <taxon>Hyphomicrobiales</taxon>
        <taxon>Phyllobacteriaceae</taxon>
        <taxon>Mesorhizobium</taxon>
    </lineage>
</organism>
<sequence>MSNSTANSIARSLEEIEQAGGLRGTDIANLTQVSKATVSRWRTGLARPQPRNEMVLSDLVYVVRRLQDYYTEEEIRTWLYSRHPQLGDERAVDLIHSGRTIDVLNVLNRLDSDGYL</sequence>
<dbReference type="Proteomes" id="UP000240259">
    <property type="component" value="Unassembled WGS sequence"/>
</dbReference>
<reference evidence="1 2" key="1">
    <citation type="submission" date="2018-03" db="EMBL/GenBank/DDBJ databases">
        <title>Genome sequence of the symbiotic type strain Mesorhizobium helmanticense CSLC115NT isolated from Lotus corniculatus nodules.</title>
        <authorList>
            <person name="Sannazzaro A.I."/>
            <person name="Torres Tejerizo G.A."/>
            <person name="Dip D."/>
            <person name="Caballero M."/>
            <person name="Pistorio M."/>
            <person name="Estrella M.J."/>
        </authorList>
    </citation>
    <scope>NUCLEOTIDE SEQUENCE [LARGE SCALE GENOMIC DNA]</scope>
    <source>
        <strain evidence="1 2">CSLC115N</strain>
    </source>
</reference>
<evidence type="ECO:0000313" key="2">
    <source>
        <dbReference type="Proteomes" id="UP000240259"/>
    </source>
</evidence>
<proteinExistence type="predicted"/>
<evidence type="ECO:0000313" key="1">
    <source>
        <dbReference type="EMBL" id="PTE07506.1"/>
    </source>
</evidence>
<comment type="caution">
    <text evidence="1">The sequence shown here is derived from an EMBL/GenBank/DDBJ whole genome shotgun (WGS) entry which is preliminary data.</text>
</comment>
<dbReference type="AlphaFoldDB" id="A0A2T4IPC4"/>
<dbReference type="OrthoDB" id="7579205at2"/>
<gene>
    <name evidence="1" type="ORF">C9427_25595</name>
</gene>
<name>A0A2T4IPC4_9HYPH</name>
<accession>A0A2T4IPC4</accession>